<dbReference type="AlphaFoldDB" id="A0A383AJ31"/>
<sequence length="112" mass="12833">MEPSFLAAKFHYFLKLANKEFEDSILLILQVPYTKVRIHKGGLMKKSGFLTVALLGFGCQPLDRVTPPSEYVGLIRTGYFEPEINSADWRTKFISRKNARMDLVFLDSLMTN</sequence>
<gene>
    <name evidence="1" type="ORF">METZ01_LOCUS460780</name>
</gene>
<organism evidence="1">
    <name type="scientific">marine metagenome</name>
    <dbReference type="NCBI Taxonomy" id="408172"/>
    <lineage>
        <taxon>unclassified sequences</taxon>
        <taxon>metagenomes</taxon>
        <taxon>ecological metagenomes</taxon>
    </lineage>
</organism>
<reference evidence="1" key="1">
    <citation type="submission" date="2018-05" db="EMBL/GenBank/DDBJ databases">
        <authorList>
            <person name="Lanie J.A."/>
            <person name="Ng W.-L."/>
            <person name="Kazmierczak K.M."/>
            <person name="Andrzejewski T.M."/>
            <person name="Davidsen T.M."/>
            <person name="Wayne K.J."/>
            <person name="Tettelin H."/>
            <person name="Glass J.I."/>
            <person name="Rusch D."/>
            <person name="Podicherti R."/>
            <person name="Tsui H.-C.T."/>
            <person name="Winkler M.E."/>
        </authorList>
    </citation>
    <scope>NUCLEOTIDE SEQUENCE</scope>
</reference>
<accession>A0A383AJ31</accession>
<proteinExistence type="predicted"/>
<protein>
    <submittedName>
        <fullName evidence="1">Uncharacterized protein</fullName>
    </submittedName>
</protein>
<dbReference type="EMBL" id="UINC01192670">
    <property type="protein sequence ID" value="SVE07926.1"/>
    <property type="molecule type" value="Genomic_DNA"/>
</dbReference>
<feature type="non-terminal residue" evidence="1">
    <location>
        <position position="112"/>
    </location>
</feature>
<name>A0A383AJ31_9ZZZZ</name>
<evidence type="ECO:0000313" key="1">
    <source>
        <dbReference type="EMBL" id="SVE07926.1"/>
    </source>
</evidence>